<name>A0AAN6IYF8_EXODE</name>
<feature type="transmembrane region" description="Helical" evidence="8">
    <location>
        <begin position="106"/>
        <end position="127"/>
    </location>
</feature>
<evidence type="ECO:0000256" key="7">
    <source>
        <dbReference type="ARBA" id="ARBA00023136"/>
    </source>
</evidence>
<dbReference type="GO" id="GO:0006121">
    <property type="term" value="P:mitochondrial electron transport, succinate to ubiquinone"/>
    <property type="evidence" value="ECO:0007669"/>
    <property type="project" value="TreeGrafter"/>
</dbReference>
<dbReference type="InterPro" id="IPR034804">
    <property type="entry name" value="SQR/QFR_C/D"/>
</dbReference>
<keyword evidence="5 8" id="KW-1133">Transmembrane helix</keyword>
<dbReference type="GO" id="GO:0046872">
    <property type="term" value="F:metal ion binding"/>
    <property type="evidence" value="ECO:0007669"/>
    <property type="project" value="UniProtKB-KW"/>
</dbReference>
<keyword evidence="3 8" id="KW-0812">Transmembrane</keyword>
<evidence type="ECO:0000256" key="6">
    <source>
        <dbReference type="ARBA" id="ARBA00023004"/>
    </source>
</evidence>
<evidence type="ECO:0000313" key="9">
    <source>
        <dbReference type="EMBL" id="KAJ8995357.1"/>
    </source>
</evidence>
<evidence type="ECO:0000256" key="2">
    <source>
        <dbReference type="ARBA" id="ARBA00022617"/>
    </source>
</evidence>
<dbReference type="Proteomes" id="UP001161757">
    <property type="component" value="Unassembled WGS sequence"/>
</dbReference>
<evidence type="ECO:0000256" key="4">
    <source>
        <dbReference type="ARBA" id="ARBA00022723"/>
    </source>
</evidence>
<evidence type="ECO:0000256" key="5">
    <source>
        <dbReference type="ARBA" id="ARBA00022989"/>
    </source>
</evidence>
<dbReference type="CDD" id="cd03499">
    <property type="entry name" value="SQR_TypeC_SdhC"/>
    <property type="match status" value="1"/>
</dbReference>
<proteinExistence type="predicted"/>
<keyword evidence="6" id="KW-0408">Iron</keyword>
<dbReference type="PANTHER" id="PTHR10978">
    <property type="entry name" value="SUCCINATE DEHYDROGENASE CYTOCHROME B560 SUBUNIT"/>
    <property type="match status" value="1"/>
</dbReference>
<evidence type="ECO:0000313" key="10">
    <source>
        <dbReference type="Proteomes" id="UP001161757"/>
    </source>
</evidence>
<dbReference type="GO" id="GO:0006099">
    <property type="term" value="P:tricarboxylic acid cycle"/>
    <property type="evidence" value="ECO:0007669"/>
    <property type="project" value="InterPro"/>
</dbReference>
<accession>A0AAN6IYF8</accession>
<dbReference type="SUPFAM" id="SSF81343">
    <property type="entry name" value="Fumarate reductase respiratory complex transmembrane subunits"/>
    <property type="match status" value="1"/>
</dbReference>
<dbReference type="InterPro" id="IPR000701">
    <property type="entry name" value="SuccDH_FuR_B_TM-su"/>
</dbReference>
<keyword evidence="4" id="KW-0479">Metal-binding</keyword>
<dbReference type="EMBL" id="JAJGCB010000001">
    <property type="protein sequence ID" value="KAJ8995357.1"/>
    <property type="molecule type" value="Genomic_DNA"/>
</dbReference>
<dbReference type="Pfam" id="PF01127">
    <property type="entry name" value="Sdh_cyt"/>
    <property type="match status" value="1"/>
</dbReference>
<dbReference type="GO" id="GO:0016020">
    <property type="term" value="C:membrane"/>
    <property type="evidence" value="ECO:0007669"/>
    <property type="project" value="UniProtKB-SubCell"/>
</dbReference>
<evidence type="ECO:0000256" key="3">
    <source>
        <dbReference type="ARBA" id="ARBA00022692"/>
    </source>
</evidence>
<evidence type="ECO:0000256" key="1">
    <source>
        <dbReference type="ARBA" id="ARBA00004370"/>
    </source>
</evidence>
<keyword evidence="2" id="KW-0349">Heme</keyword>
<dbReference type="GO" id="GO:0009055">
    <property type="term" value="F:electron transfer activity"/>
    <property type="evidence" value="ECO:0007669"/>
    <property type="project" value="InterPro"/>
</dbReference>
<dbReference type="Gene3D" id="1.20.1300.10">
    <property type="entry name" value="Fumarate reductase/succinate dehydrogenase, transmembrane subunit"/>
    <property type="match status" value="1"/>
</dbReference>
<comment type="caution">
    <text evidence="9">The sequence shown here is derived from an EMBL/GenBank/DDBJ whole genome shotgun (WGS) entry which is preliminary data.</text>
</comment>
<organism evidence="9 10">
    <name type="scientific">Exophiala dermatitidis</name>
    <name type="common">Black yeast-like fungus</name>
    <name type="synonym">Wangiella dermatitidis</name>
    <dbReference type="NCBI Taxonomy" id="5970"/>
    <lineage>
        <taxon>Eukaryota</taxon>
        <taxon>Fungi</taxon>
        <taxon>Dikarya</taxon>
        <taxon>Ascomycota</taxon>
        <taxon>Pezizomycotina</taxon>
        <taxon>Eurotiomycetes</taxon>
        <taxon>Chaetothyriomycetidae</taxon>
        <taxon>Chaetothyriales</taxon>
        <taxon>Herpotrichiellaceae</taxon>
        <taxon>Exophiala</taxon>
    </lineage>
</organism>
<sequence>MALRAFGRRFRVGICERSLGLHASRFQKAQPFLSARPILSTVQWRPSTTSSKPDTKPPQIESITAAQHAEYLASRRRERPVSPHLAIYRPQITWVSGATMRNVSMFIAAPIYIFGAAYLVSPLFGWHLDTTSMVEWFGALPWGVRTATKAVFAWPFMFHIVHGSRHLIWDTGAMLTNRQVIISGWLGWGLSVVLAVGLVLL</sequence>
<dbReference type="GO" id="GO:0005739">
    <property type="term" value="C:mitochondrion"/>
    <property type="evidence" value="ECO:0007669"/>
    <property type="project" value="GOC"/>
</dbReference>
<keyword evidence="7 8" id="KW-0472">Membrane</keyword>
<evidence type="ECO:0000256" key="8">
    <source>
        <dbReference type="SAM" id="Phobius"/>
    </source>
</evidence>
<feature type="transmembrane region" description="Helical" evidence="8">
    <location>
        <begin position="180"/>
        <end position="200"/>
    </location>
</feature>
<dbReference type="InterPro" id="IPR014314">
    <property type="entry name" value="Succ_DH_cytb556"/>
</dbReference>
<dbReference type="AlphaFoldDB" id="A0AAN6IYF8"/>
<reference evidence="9" key="1">
    <citation type="submission" date="2023-01" db="EMBL/GenBank/DDBJ databases">
        <title>Exophiala dermititidis isolated from Cystic Fibrosis Patient.</title>
        <authorList>
            <person name="Kurbessoian T."/>
            <person name="Crocker A."/>
            <person name="Murante D."/>
            <person name="Hogan D.A."/>
            <person name="Stajich J.E."/>
        </authorList>
    </citation>
    <scope>NUCLEOTIDE SEQUENCE</scope>
    <source>
        <strain evidence="9">Ex8</strain>
    </source>
</reference>
<comment type="subcellular location">
    <subcellularLocation>
        <location evidence="1">Membrane</location>
    </subcellularLocation>
</comment>
<feature type="transmembrane region" description="Helical" evidence="8">
    <location>
        <begin position="147"/>
        <end position="168"/>
    </location>
</feature>
<gene>
    <name evidence="9" type="primary">SDH3_1</name>
    <name evidence="9" type="ORF">HRR80_000132</name>
</gene>
<protein>
    <submittedName>
        <fullName evidence="9">Cytochrome b subunit of succinate dehydrogenase, Sdh3p</fullName>
    </submittedName>
</protein>
<dbReference type="PANTHER" id="PTHR10978:SF5">
    <property type="entry name" value="SUCCINATE DEHYDROGENASE CYTOCHROME B560 SUBUNIT, MITOCHONDRIAL"/>
    <property type="match status" value="1"/>
</dbReference>